<dbReference type="InterPro" id="IPR029063">
    <property type="entry name" value="SAM-dependent_MTases_sf"/>
</dbReference>
<gene>
    <name evidence="4" type="ORF">JEQ12_009940</name>
</gene>
<evidence type="ECO:0000256" key="1">
    <source>
        <dbReference type="ARBA" id="ARBA00022691"/>
    </source>
</evidence>
<protein>
    <recommendedName>
        <fullName evidence="3">Protein arginine N-methyltransferase domain-containing protein</fullName>
    </recommendedName>
</protein>
<evidence type="ECO:0000313" key="5">
    <source>
        <dbReference type="Proteomes" id="UP000664991"/>
    </source>
</evidence>
<feature type="domain" description="Protein arginine N-methyltransferase" evidence="3">
    <location>
        <begin position="8"/>
        <end position="118"/>
    </location>
</feature>
<dbReference type="SUPFAM" id="SSF53335">
    <property type="entry name" value="S-adenosyl-L-methionine-dependent methyltransferases"/>
    <property type="match status" value="1"/>
</dbReference>
<accession>A0A836AKH1</accession>
<name>A0A836AKH1_SHEEP</name>
<dbReference type="EMBL" id="JAEMGP010000002">
    <property type="protein sequence ID" value="KAG5214154.1"/>
    <property type="molecule type" value="Genomic_DNA"/>
</dbReference>
<feature type="region of interest" description="Disordered" evidence="2">
    <location>
        <begin position="151"/>
        <end position="171"/>
    </location>
</feature>
<dbReference type="AlphaFoldDB" id="A0A836AKH1"/>
<organism evidence="4 5">
    <name type="scientific">Ovis aries</name>
    <name type="common">Sheep</name>
    <dbReference type="NCBI Taxonomy" id="9940"/>
    <lineage>
        <taxon>Eukaryota</taxon>
        <taxon>Metazoa</taxon>
        <taxon>Chordata</taxon>
        <taxon>Craniata</taxon>
        <taxon>Vertebrata</taxon>
        <taxon>Euteleostomi</taxon>
        <taxon>Mammalia</taxon>
        <taxon>Eutheria</taxon>
        <taxon>Laurasiatheria</taxon>
        <taxon>Artiodactyla</taxon>
        <taxon>Ruminantia</taxon>
        <taxon>Pecora</taxon>
        <taxon>Bovidae</taxon>
        <taxon>Caprinae</taxon>
        <taxon>Ovis</taxon>
    </lineage>
</organism>
<dbReference type="InterPro" id="IPR055135">
    <property type="entry name" value="PRMT_dom"/>
</dbReference>
<evidence type="ECO:0000259" key="3">
    <source>
        <dbReference type="Pfam" id="PF22528"/>
    </source>
</evidence>
<keyword evidence="1" id="KW-0949">S-adenosyl-L-methionine</keyword>
<dbReference type="Gene3D" id="2.70.160.11">
    <property type="entry name" value="Hnrnp arginine n-methyltransferase1"/>
    <property type="match status" value="1"/>
</dbReference>
<evidence type="ECO:0000313" key="4">
    <source>
        <dbReference type="EMBL" id="KAG5214154.1"/>
    </source>
</evidence>
<comment type="caution">
    <text evidence="4">The sequence shown here is derived from an EMBL/GenBank/DDBJ whole genome shotgun (WGS) entry which is preliminary data.</text>
</comment>
<sequence>MWWTPSSWSPTCLIKEVDISTVNVEDLTVTSPFCLQVKANGYTHALVADFNIELTCCHKRTGFCTALSPHPLSGSSQCSAWRAAVKTGGEIFGTIGMWPRAKNNHDLDLTIGLDFKSQLCELSCSSTGCTNVPGFSHPSLAGPAKAPGSAAFLGGSGAPPTPMRRGVEGTS</sequence>
<dbReference type="Pfam" id="PF22528">
    <property type="entry name" value="PRMT_C"/>
    <property type="match status" value="1"/>
</dbReference>
<reference evidence="4 5" key="1">
    <citation type="submission" date="2020-12" db="EMBL/GenBank/DDBJ databases">
        <title>De novo assembly of Tibetan sheep genome.</title>
        <authorList>
            <person name="Li X."/>
        </authorList>
    </citation>
    <scope>NUCLEOTIDE SEQUENCE [LARGE SCALE GENOMIC DNA]</scope>
    <source>
        <tissue evidence="4">Heart</tissue>
    </source>
</reference>
<evidence type="ECO:0000256" key="2">
    <source>
        <dbReference type="SAM" id="MobiDB-lite"/>
    </source>
</evidence>
<dbReference type="Proteomes" id="UP000664991">
    <property type="component" value="Unassembled WGS sequence"/>
</dbReference>
<proteinExistence type="predicted"/>